<name>A0A242MSL8_CABSO</name>
<evidence type="ECO:0000313" key="2">
    <source>
        <dbReference type="Proteomes" id="UP000194546"/>
    </source>
</evidence>
<gene>
    <name evidence="1" type="ORF">PAMC26510_17045</name>
</gene>
<evidence type="ECO:0000313" key="1">
    <source>
        <dbReference type="EMBL" id="OTP74305.1"/>
    </source>
</evidence>
<dbReference type="AlphaFoldDB" id="A0A242MSL8"/>
<comment type="caution">
    <text evidence="1">The sequence shown here is derived from an EMBL/GenBank/DDBJ whole genome shotgun (WGS) entry which is preliminary data.</text>
</comment>
<organism evidence="1 2">
    <name type="scientific">Caballeronia sordidicola</name>
    <name type="common">Burkholderia sordidicola</name>
    <dbReference type="NCBI Taxonomy" id="196367"/>
    <lineage>
        <taxon>Bacteria</taxon>
        <taxon>Pseudomonadati</taxon>
        <taxon>Pseudomonadota</taxon>
        <taxon>Betaproteobacteria</taxon>
        <taxon>Burkholderiales</taxon>
        <taxon>Burkholderiaceae</taxon>
        <taxon>Caballeronia</taxon>
    </lineage>
</organism>
<dbReference type="EMBL" id="NBTY01000088">
    <property type="protein sequence ID" value="OTP74305.1"/>
    <property type="molecule type" value="Genomic_DNA"/>
</dbReference>
<accession>A0A242MSL8</accession>
<sequence length="121" mass="13296">MISRKEESELTEKTEIVSGDLGRSPESLEILAKYLEQSLDNAETILMVRYEDSVCTVYLGDPSGPRDELRKIATIAVSLANEMLELTRSGENELSIGGQNYRFVRSFATVGVSAAIVFFAG</sequence>
<protein>
    <submittedName>
        <fullName evidence="1">Uncharacterized protein</fullName>
    </submittedName>
</protein>
<reference evidence="1 2" key="1">
    <citation type="submission" date="2017-03" db="EMBL/GenBank/DDBJ databases">
        <title>Genome analysis of strain PAMC 26510.</title>
        <authorList>
            <person name="Oh H.-M."/>
            <person name="Yang J.-A."/>
        </authorList>
    </citation>
    <scope>NUCLEOTIDE SEQUENCE [LARGE SCALE GENOMIC DNA]</scope>
    <source>
        <strain evidence="1 2">PAMC 26510</strain>
    </source>
</reference>
<dbReference type="Proteomes" id="UP000194546">
    <property type="component" value="Unassembled WGS sequence"/>
</dbReference>
<proteinExistence type="predicted"/>